<evidence type="ECO:0000313" key="2">
    <source>
        <dbReference type="Proteomes" id="UP001055811"/>
    </source>
</evidence>
<proteinExistence type="predicted"/>
<accession>A0ACB9AG78</accession>
<name>A0ACB9AG78_CICIN</name>
<gene>
    <name evidence="1" type="ORF">L2E82_37546</name>
</gene>
<reference evidence="1 2" key="2">
    <citation type="journal article" date="2022" name="Mol. Ecol. Resour.">
        <title>The genomes of chicory, endive, great burdock and yacon provide insights into Asteraceae paleo-polyploidization history and plant inulin production.</title>
        <authorList>
            <person name="Fan W."/>
            <person name="Wang S."/>
            <person name="Wang H."/>
            <person name="Wang A."/>
            <person name="Jiang F."/>
            <person name="Liu H."/>
            <person name="Zhao H."/>
            <person name="Xu D."/>
            <person name="Zhang Y."/>
        </authorList>
    </citation>
    <scope>NUCLEOTIDE SEQUENCE [LARGE SCALE GENOMIC DNA]</scope>
    <source>
        <strain evidence="2">cv. Punajuju</strain>
        <tissue evidence="1">Leaves</tissue>
    </source>
</reference>
<dbReference type="EMBL" id="CM042015">
    <property type="protein sequence ID" value="KAI3708378.1"/>
    <property type="molecule type" value="Genomic_DNA"/>
</dbReference>
<evidence type="ECO:0000313" key="1">
    <source>
        <dbReference type="EMBL" id="KAI3708378.1"/>
    </source>
</evidence>
<protein>
    <submittedName>
        <fullName evidence="1">Uncharacterized protein</fullName>
    </submittedName>
</protein>
<dbReference type="Proteomes" id="UP001055811">
    <property type="component" value="Linkage Group LG07"/>
</dbReference>
<sequence length="74" mass="7908">MKESPVTVAQELARFEAASSDSPRWPANMTETNGNASKASQMDIASTPSPSLLIVLEKPPPRDSIASPSRQGIR</sequence>
<reference evidence="2" key="1">
    <citation type="journal article" date="2022" name="Mol. Ecol. Resour.">
        <title>The genomes of chicory, endive, great burdock and yacon provide insights into Asteraceae palaeo-polyploidization history and plant inulin production.</title>
        <authorList>
            <person name="Fan W."/>
            <person name="Wang S."/>
            <person name="Wang H."/>
            <person name="Wang A."/>
            <person name="Jiang F."/>
            <person name="Liu H."/>
            <person name="Zhao H."/>
            <person name="Xu D."/>
            <person name="Zhang Y."/>
        </authorList>
    </citation>
    <scope>NUCLEOTIDE SEQUENCE [LARGE SCALE GENOMIC DNA]</scope>
    <source>
        <strain evidence="2">cv. Punajuju</strain>
    </source>
</reference>
<organism evidence="1 2">
    <name type="scientific">Cichorium intybus</name>
    <name type="common">Chicory</name>
    <dbReference type="NCBI Taxonomy" id="13427"/>
    <lineage>
        <taxon>Eukaryota</taxon>
        <taxon>Viridiplantae</taxon>
        <taxon>Streptophyta</taxon>
        <taxon>Embryophyta</taxon>
        <taxon>Tracheophyta</taxon>
        <taxon>Spermatophyta</taxon>
        <taxon>Magnoliopsida</taxon>
        <taxon>eudicotyledons</taxon>
        <taxon>Gunneridae</taxon>
        <taxon>Pentapetalae</taxon>
        <taxon>asterids</taxon>
        <taxon>campanulids</taxon>
        <taxon>Asterales</taxon>
        <taxon>Asteraceae</taxon>
        <taxon>Cichorioideae</taxon>
        <taxon>Cichorieae</taxon>
        <taxon>Cichoriinae</taxon>
        <taxon>Cichorium</taxon>
    </lineage>
</organism>
<keyword evidence="2" id="KW-1185">Reference proteome</keyword>
<comment type="caution">
    <text evidence="1">The sequence shown here is derived from an EMBL/GenBank/DDBJ whole genome shotgun (WGS) entry which is preliminary data.</text>
</comment>